<dbReference type="PANTHER" id="PTHR43818">
    <property type="entry name" value="BCDNA.GH03377"/>
    <property type="match status" value="1"/>
</dbReference>
<evidence type="ECO:0000259" key="2">
    <source>
        <dbReference type="Pfam" id="PF01408"/>
    </source>
</evidence>
<reference evidence="4 5" key="1">
    <citation type="submission" date="2020-08" db="EMBL/GenBank/DDBJ databases">
        <title>Genomic Encyclopedia of Type Strains, Phase IV (KMG-IV): sequencing the most valuable type-strain genomes for metagenomic binning, comparative biology and taxonomic classification.</title>
        <authorList>
            <person name="Goeker M."/>
        </authorList>
    </citation>
    <scope>NUCLEOTIDE SEQUENCE [LARGE SCALE GENOMIC DNA]</scope>
    <source>
        <strain evidence="4 5">DSM 2461</strain>
    </source>
</reference>
<keyword evidence="5" id="KW-1185">Reference proteome</keyword>
<evidence type="ECO:0000256" key="1">
    <source>
        <dbReference type="ARBA" id="ARBA00023002"/>
    </source>
</evidence>
<dbReference type="AlphaFoldDB" id="A0A841R9P3"/>
<accession>A0A841R9P3</accession>
<dbReference type="Gene3D" id="3.30.360.10">
    <property type="entry name" value="Dihydrodipicolinate Reductase, domain 2"/>
    <property type="match status" value="1"/>
</dbReference>
<dbReference type="PANTHER" id="PTHR43818:SF11">
    <property type="entry name" value="BCDNA.GH03377"/>
    <property type="match status" value="1"/>
</dbReference>
<dbReference type="Pfam" id="PF01408">
    <property type="entry name" value="GFO_IDH_MocA"/>
    <property type="match status" value="1"/>
</dbReference>
<dbReference type="RefSeq" id="WP_184745636.1">
    <property type="nucleotide sequence ID" value="NZ_JACHGJ010000002.1"/>
</dbReference>
<feature type="domain" description="Gfo/Idh/MocA-like oxidoreductase N-terminal" evidence="2">
    <location>
        <begin position="7"/>
        <end position="120"/>
    </location>
</feature>
<evidence type="ECO:0000313" key="4">
    <source>
        <dbReference type="EMBL" id="MBB6479947.1"/>
    </source>
</evidence>
<dbReference type="InterPro" id="IPR000683">
    <property type="entry name" value="Gfo/Idh/MocA-like_OxRdtase_N"/>
</dbReference>
<dbReference type="SUPFAM" id="SSF51735">
    <property type="entry name" value="NAD(P)-binding Rossmann-fold domains"/>
    <property type="match status" value="1"/>
</dbReference>
<evidence type="ECO:0000259" key="3">
    <source>
        <dbReference type="Pfam" id="PF22725"/>
    </source>
</evidence>
<dbReference type="GO" id="GO:0000166">
    <property type="term" value="F:nucleotide binding"/>
    <property type="evidence" value="ECO:0007669"/>
    <property type="project" value="InterPro"/>
</dbReference>
<gene>
    <name evidence="4" type="ORF">HNR50_001605</name>
</gene>
<dbReference type="InterPro" id="IPR036291">
    <property type="entry name" value="NAD(P)-bd_dom_sf"/>
</dbReference>
<name>A0A841R9P3_9SPIO</name>
<dbReference type="Pfam" id="PF22725">
    <property type="entry name" value="GFO_IDH_MocA_C3"/>
    <property type="match status" value="1"/>
</dbReference>
<keyword evidence="1" id="KW-0560">Oxidoreductase</keyword>
<dbReference type="Proteomes" id="UP000587760">
    <property type="component" value="Unassembled WGS sequence"/>
</dbReference>
<proteinExistence type="predicted"/>
<evidence type="ECO:0000313" key="5">
    <source>
        <dbReference type="Proteomes" id="UP000587760"/>
    </source>
</evidence>
<sequence length="367" mass="39807">MNRKTGIGIVGCGNISDIYFSNLTNMFPGVEIRGCSDLDAGKAAAKKKKYNVPVYSTEELVKRDDIDIILNLTTPPYHGTIDKLALENGKHVYSEKPFASDREEAAEVLALAENKGLRVGCAPDTFLGSAFQTCRKLIDEGEIGKPLSVFASMNCHGHESWHPAPDFYYKKGGGPMLDMGPYYLTALVSLLGPVKSVQAVTSCGFEQRVCSAANTKGKKIDVEVPTHYQGLMTFENGAAGSVIMSFDTWKSELPRIEIHGTEGSLLIPDPNGFDGPVKLFRKDSLKTAKVSTRNFPYKMNSRGVGLADMADAIAADRPHRASGDMAFHVLDVMLAFEEAGETGTSVQIKSSMKQPEPFQAGLKKGEL</sequence>
<dbReference type="EMBL" id="JACHGJ010000002">
    <property type="protein sequence ID" value="MBB6479947.1"/>
    <property type="molecule type" value="Genomic_DNA"/>
</dbReference>
<dbReference type="GO" id="GO:0016491">
    <property type="term" value="F:oxidoreductase activity"/>
    <property type="evidence" value="ECO:0007669"/>
    <property type="project" value="UniProtKB-KW"/>
</dbReference>
<comment type="caution">
    <text evidence="4">The sequence shown here is derived from an EMBL/GenBank/DDBJ whole genome shotgun (WGS) entry which is preliminary data.</text>
</comment>
<dbReference type="Gene3D" id="3.40.50.720">
    <property type="entry name" value="NAD(P)-binding Rossmann-like Domain"/>
    <property type="match status" value="1"/>
</dbReference>
<organism evidence="4 5">
    <name type="scientific">Spirochaeta isovalerica</name>
    <dbReference type="NCBI Taxonomy" id="150"/>
    <lineage>
        <taxon>Bacteria</taxon>
        <taxon>Pseudomonadati</taxon>
        <taxon>Spirochaetota</taxon>
        <taxon>Spirochaetia</taxon>
        <taxon>Spirochaetales</taxon>
        <taxon>Spirochaetaceae</taxon>
        <taxon>Spirochaeta</taxon>
    </lineage>
</organism>
<dbReference type="InterPro" id="IPR050463">
    <property type="entry name" value="Gfo/Idh/MocA_oxidrdct_glycsds"/>
</dbReference>
<protein>
    <submittedName>
        <fullName evidence="4">Putative dehydrogenase</fullName>
    </submittedName>
</protein>
<dbReference type="InterPro" id="IPR055170">
    <property type="entry name" value="GFO_IDH_MocA-like_dom"/>
</dbReference>
<dbReference type="SUPFAM" id="SSF55347">
    <property type="entry name" value="Glyceraldehyde-3-phosphate dehydrogenase-like, C-terminal domain"/>
    <property type="match status" value="1"/>
</dbReference>
<feature type="domain" description="GFO/IDH/MocA-like oxidoreductase" evidence="3">
    <location>
        <begin position="131"/>
        <end position="265"/>
    </location>
</feature>